<dbReference type="AlphaFoldDB" id="A0AAD4V5E4"/>
<comment type="caution">
    <text evidence="1">The sequence shown here is derived from an EMBL/GenBank/DDBJ whole genome shotgun (WGS) entry which is preliminary data.</text>
</comment>
<dbReference type="EMBL" id="JAJFAZ020000007">
    <property type="protein sequence ID" value="KAI5317791.1"/>
    <property type="molecule type" value="Genomic_DNA"/>
</dbReference>
<organism evidence="1 2">
    <name type="scientific">Prunus dulcis</name>
    <name type="common">Almond</name>
    <name type="synonym">Amygdalus dulcis</name>
    <dbReference type="NCBI Taxonomy" id="3755"/>
    <lineage>
        <taxon>Eukaryota</taxon>
        <taxon>Viridiplantae</taxon>
        <taxon>Streptophyta</taxon>
        <taxon>Embryophyta</taxon>
        <taxon>Tracheophyta</taxon>
        <taxon>Spermatophyta</taxon>
        <taxon>Magnoliopsida</taxon>
        <taxon>eudicotyledons</taxon>
        <taxon>Gunneridae</taxon>
        <taxon>Pentapetalae</taxon>
        <taxon>rosids</taxon>
        <taxon>fabids</taxon>
        <taxon>Rosales</taxon>
        <taxon>Rosaceae</taxon>
        <taxon>Amygdaloideae</taxon>
        <taxon>Amygdaleae</taxon>
        <taxon>Prunus</taxon>
    </lineage>
</organism>
<evidence type="ECO:0000313" key="2">
    <source>
        <dbReference type="Proteomes" id="UP001054821"/>
    </source>
</evidence>
<name>A0AAD4V5E4_PRUDU</name>
<dbReference type="Proteomes" id="UP001054821">
    <property type="component" value="Chromosome 7"/>
</dbReference>
<accession>A0AAD4V5E4</accession>
<sequence length="76" mass="8604">MTEMRRIMEDMSRGMQALQGQEFMDAYMEILECNHGDGDRGGVEERLVIALGLNSGGIQIEVADFYGNMHVEDYLD</sequence>
<protein>
    <submittedName>
        <fullName evidence="1">Uncharacterized protein</fullName>
    </submittedName>
</protein>
<gene>
    <name evidence="1" type="ORF">L3X38_037498</name>
</gene>
<evidence type="ECO:0000313" key="1">
    <source>
        <dbReference type="EMBL" id="KAI5317791.1"/>
    </source>
</evidence>
<keyword evidence="2" id="KW-1185">Reference proteome</keyword>
<proteinExistence type="predicted"/>
<reference evidence="1 2" key="1">
    <citation type="journal article" date="2022" name="G3 (Bethesda)">
        <title>Whole-genome sequence and methylome profiling of the almond [Prunus dulcis (Mill.) D.A. Webb] cultivar 'Nonpareil'.</title>
        <authorList>
            <person name="D'Amico-Willman K.M."/>
            <person name="Ouma W.Z."/>
            <person name="Meulia T."/>
            <person name="Sideli G.M."/>
            <person name="Gradziel T.M."/>
            <person name="Fresnedo-Ramirez J."/>
        </authorList>
    </citation>
    <scope>NUCLEOTIDE SEQUENCE [LARGE SCALE GENOMIC DNA]</scope>
    <source>
        <strain evidence="1">Clone GOH B32 T37-40</strain>
    </source>
</reference>